<evidence type="ECO:0000313" key="5">
    <source>
        <dbReference type="Proteomes" id="UP001234343"/>
    </source>
</evidence>
<evidence type="ECO:0000256" key="3">
    <source>
        <dbReference type="ARBA" id="ARBA00022842"/>
    </source>
</evidence>
<evidence type="ECO:0000256" key="1">
    <source>
        <dbReference type="ARBA" id="ARBA00022723"/>
    </source>
</evidence>
<reference evidence="4 5" key="1">
    <citation type="submission" date="2023-06" db="EMBL/GenBank/DDBJ databases">
        <title>Alteromonas sp. ASW11-36 isolated from intertidal sand.</title>
        <authorList>
            <person name="Li Y."/>
        </authorList>
    </citation>
    <scope>NUCLEOTIDE SEQUENCE [LARGE SCALE GENOMIC DNA]</scope>
    <source>
        <strain evidence="4 5">ASW11-36</strain>
    </source>
</reference>
<dbReference type="InterPro" id="IPR023214">
    <property type="entry name" value="HAD_sf"/>
</dbReference>
<keyword evidence="5" id="KW-1185">Reference proteome</keyword>
<evidence type="ECO:0000313" key="4">
    <source>
        <dbReference type="EMBL" id="MDM7860960.1"/>
    </source>
</evidence>
<dbReference type="SUPFAM" id="SSF56784">
    <property type="entry name" value="HAD-like"/>
    <property type="match status" value="1"/>
</dbReference>
<dbReference type="EMBL" id="JAUCBP010000007">
    <property type="protein sequence ID" value="MDM7860960.1"/>
    <property type="molecule type" value="Genomic_DNA"/>
</dbReference>
<keyword evidence="2 4" id="KW-0378">Hydrolase</keyword>
<keyword evidence="1" id="KW-0479">Metal-binding</keyword>
<organism evidence="4 5">
    <name type="scientific">Alteromonas arenosi</name>
    <dbReference type="NCBI Taxonomy" id="3055817"/>
    <lineage>
        <taxon>Bacteria</taxon>
        <taxon>Pseudomonadati</taxon>
        <taxon>Pseudomonadota</taxon>
        <taxon>Gammaproteobacteria</taxon>
        <taxon>Alteromonadales</taxon>
        <taxon>Alteromonadaceae</taxon>
        <taxon>Alteromonas/Salinimonas group</taxon>
        <taxon>Alteromonas</taxon>
    </lineage>
</organism>
<dbReference type="SFLD" id="SFLDS00003">
    <property type="entry name" value="Haloacid_Dehalogenase"/>
    <property type="match status" value="1"/>
</dbReference>
<dbReference type="SFLD" id="SFLDG01140">
    <property type="entry name" value="C2.B:_Phosphomannomutase_and_P"/>
    <property type="match status" value="1"/>
</dbReference>
<dbReference type="RefSeq" id="WP_289365247.1">
    <property type="nucleotide sequence ID" value="NZ_JAUCBP010000007.1"/>
</dbReference>
<protein>
    <submittedName>
        <fullName evidence="4">HAD-IIB family hydrolase</fullName>
    </submittedName>
</protein>
<name>A0ABT7SXP8_9ALTE</name>
<dbReference type="InterPro" id="IPR036412">
    <property type="entry name" value="HAD-like_sf"/>
</dbReference>
<gene>
    <name evidence="4" type="ORF">QTP81_10160</name>
</gene>
<dbReference type="GO" id="GO:0016787">
    <property type="term" value="F:hydrolase activity"/>
    <property type="evidence" value="ECO:0007669"/>
    <property type="project" value="UniProtKB-KW"/>
</dbReference>
<dbReference type="InterPro" id="IPR006379">
    <property type="entry name" value="HAD-SF_hydro_IIB"/>
</dbReference>
<accession>A0ABT7SXP8</accession>
<proteinExistence type="predicted"/>
<dbReference type="SFLD" id="SFLDG01142">
    <property type="entry name" value="C2.B.2:_Mannosyl-3-phosphoglyc"/>
    <property type="match status" value="1"/>
</dbReference>
<keyword evidence="3" id="KW-0460">Magnesium</keyword>
<dbReference type="InterPro" id="IPR006381">
    <property type="entry name" value="HAD-SF-IIB-MPGP"/>
</dbReference>
<dbReference type="PANTHER" id="PTHR10000">
    <property type="entry name" value="PHOSPHOSERINE PHOSPHATASE"/>
    <property type="match status" value="1"/>
</dbReference>
<dbReference type="NCBIfam" id="TIGR01484">
    <property type="entry name" value="HAD-SF-IIB"/>
    <property type="match status" value="1"/>
</dbReference>
<dbReference type="Proteomes" id="UP001234343">
    <property type="component" value="Unassembled WGS sequence"/>
</dbReference>
<sequence>MISMPVIVFSDLDGTLLDHYSYDFSPAKSTLAALRAINVPVVLNTSKTLAEVIDIAAEMQLNGPMIVENGAAIYLPESDSQVPPLAESDVRGFSRQTFTKPHAYWSSLLTEAPEEFQPLFTSFTELGIEGIKQRTGLSTEQASKAASREFGEPVVWHGNDTQKQAFMAYLRERGAAPIEGGRFMHVCGECSKGDAMLWLCDYYAKQVYNNNKVTSIALGDGNNDVPMLEVADYAVRVKSPVHAPPTLQRDGNIITTEQAGPAGWAQALTSLILPN</sequence>
<evidence type="ECO:0000256" key="2">
    <source>
        <dbReference type="ARBA" id="ARBA00022801"/>
    </source>
</evidence>
<dbReference type="Gene3D" id="3.30.980.20">
    <property type="entry name" value="Putative mannosyl-3-phosphoglycerate phosphatase, domain 2"/>
    <property type="match status" value="1"/>
</dbReference>
<dbReference type="Gene3D" id="3.40.50.1000">
    <property type="entry name" value="HAD superfamily/HAD-like"/>
    <property type="match status" value="1"/>
</dbReference>
<dbReference type="Pfam" id="PF08282">
    <property type="entry name" value="Hydrolase_3"/>
    <property type="match status" value="2"/>
</dbReference>
<comment type="caution">
    <text evidence="4">The sequence shown here is derived from an EMBL/GenBank/DDBJ whole genome shotgun (WGS) entry which is preliminary data.</text>
</comment>
<dbReference type="PANTHER" id="PTHR10000:SF8">
    <property type="entry name" value="HAD SUPERFAMILY HYDROLASE-LIKE, TYPE 3"/>
    <property type="match status" value="1"/>
</dbReference>
<dbReference type="NCBIfam" id="TIGR01486">
    <property type="entry name" value="HAD-SF-IIB-MPGP"/>
    <property type="match status" value="1"/>
</dbReference>